<dbReference type="AlphaFoldDB" id="A0A2N6NNR7"/>
<name>A0A2N6NNR7_BEABA</name>
<dbReference type="Proteomes" id="UP000235728">
    <property type="component" value="Unassembled WGS sequence"/>
</dbReference>
<gene>
    <name evidence="1" type="ORF">BM221_005508</name>
</gene>
<sequence length="63" mass="6993">MSMSLVAEHSQNVHFGSSLHSRRTVPLQFFLSATPFYSGSLHLHNIDMGALLAGWQTKPDIKP</sequence>
<dbReference type="EMBL" id="MRVG01000005">
    <property type="protein sequence ID" value="PMB68922.1"/>
    <property type="molecule type" value="Genomic_DNA"/>
</dbReference>
<protein>
    <submittedName>
        <fullName evidence="1">Uncharacterized protein</fullName>
    </submittedName>
</protein>
<comment type="caution">
    <text evidence="1">The sequence shown here is derived from an EMBL/GenBank/DDBJ whole genome shotgun (WGS) entry which is preliminary data.</text>
</comment>
<proteinExistence type="predicted"/>
<reference evidence="1 2" key="1">
    <citation type="journal article" date="2016" name="Appl. Microbiol. Biotechnol.">
        <title>Characterization of T-DNA insertion mutants with decreased virulence in the entomopathogenic fungus Beauveria bassiana JEF-007.</title>
        <authorList>
            <person name="Kim S."/>
            <person name="Lee S.J."/>
            <person name="Nai Y.S."/>
            <person name="Yu J.S."/>
            <person name="Lee M.R."/>
            <person name="Yang Y.T."/>
            <person name="Kim J.S."/>
        </authorList>
    </citation>
    <scope>NUCLEOTIDE SEQUENCE [LARGE SCALE GENOMIC DNA]</scope>
    <source>
        <strain evidence="1 2">JEF-007</strain>
    </source>
</reference>
<organism evidence="1 2">
    <name type="scientific">Beauveria bassiana</name>
    <name type="common">White muscardine disease fungus</name>
    <name type="synonym">Tritirachium shiotae</name>
    <dbReference type="NCBI Taxonomy" id="176275"/>
    <lineage>
        <taxon>Eukaryota</taxon>
        <taxon>Fungi</taxon>
        <taxon>Dikarya</taxon>
        <taxon>Ascomycota</taxon>
        <taxon>Pezizomycotina</taxon>
        <taxon>Sordariomycetes</taxon>
        <taxon>Hypocreomycetidae</taxon>
        <taxon>Hypocreales</taxon>
        <taxon>Cordycipitaceae</taxon>
        <taxon>Beauveria</taxon>
    </lineage>
</organism>
<accession>A0A2N6NNR7</accession>
<evidence type="ECO:0000313" key="2">
    <source>
        <dbReference type="Proteomes" id="UP000235728"/>
    </source>
</evidence>
<evidence type="ECO:0000313" key="1">
    <source>
        <dbReference type="EMBL" id="PMB68922.1"/>
    </source>
</evidence>